<evidence type="ECO:0000256" key="6">
    <source>
        <dbReference type="ARBA" id="ARBA00022692"/>
    </source>
</evidence>
<evidence type="ECO:0000256" key="7">
    <source>
        <dbReference type="ARBA" id="ARBA00022723"/>
    </source>
</evidence>
<keyword evidence="9 13" id="KW-1133">Transmembrane helix</keyword>
<keyword evidence="11 13" id="KW-0472">Membrane</keyword>
<feature type="domain" description="Cytochrome b561 bacterial/Ni-hydrogenase" evidence="14">
    <location>
        <begin position="4"/>
        <end position="178"/>
    </location>
</feature>
<keyword evidence="4" id="KW-1003">Cell membrane</keyword>
<feature type="transmembrane region" description="Helical" evidence="13">
    <location>
        <begin position="36"/>
        <end position="58"/>
    </location>
</feature>
<proteinExistence type="inferred from homology"/>
<feature type="transmembrane region" description="Helical" evidence="13">
    <location>
        <begin position="12"/>
        <end position="30"/>
    </location>
</feature>
<evidence type="ECO:0000313" key="16">
    <source>
        <dbReference type="Proteomes" id="UP001519924"/>
    </source>
</evidence>
<evidence type="ECO:0000256" key="13">
    <source>
        <dbReference type="SAM" id="Phobius"/>
    </source>
</evidence>
<comment type="similarity">
    <text evidence="12">Belongs to the cytochrome b561 family.</text>
</comment>
<dbReference type="RefSeq" id="WP_220116599.1">
    <property type="nucleotide sequence ID" value="NZ_JAHZUY010000008.1"/>
</dbReference>
<gene>
    <name evidence="15" type="ORF">K1J50_05700</name>
</gene>
<evidence type="ECO:0000256" key="8">
    <source>
        <dbReference type="ARBA" id="ARBA00022982"/>
    </source>
</evidence>
<evidence type="ECO:0000256" key="10">
    <source>
        <dbReference type="ARBA" id="ARBA00023004"/>
    </source>
</evidence>
<accession>A0ABS7F032</accession>
<keyword evidence="16" id="KW-1185">Reference proteome</keyword>
<dbReference type="SUPFAM" id="SSF81342">
    <property type="entry name" value="Transmembrane di-heme cytochromes"/>
    <property type="match status" value="1"/>
</dbReference>
<comment type="caution">
    <text evidence="15">The sequence shown here is derived from an EMBL/GenBank/DDBJ whole genome shotgun (WGS) entry which is preliminary data.</text>
</comment>
<dbReference type="InterPro" id="IPR011577">
    <property type="entry name" value="Cyt_b561_bac/Ni-Hgenase"/>
</dbReference>
<evidence type="ECO:0000259" key="14">
    <source>
        <dbReference type="Pfam" id="PF01292"/>
    </source>
</evidence>
<reference evidence="15 16" key="1">
    <citation type="submission" date="2021-08" db="EMBL/GenBank/DDBJ databases">
        <title>Caldovatus sediminis gen. nov., sp. nov., a moderately thermophilic bacterium isolated from a hot spring.</title>
        <authorList>
            <person name="Hu C.-J."/>
            <person name="Li W.-J."/>
            <person name="Xian W.-D."/>
        </authorList>
    </citation>
    <scope>NUCLEOTIDE SEQUENCE [LARGE SCALE GENOMIC DNA]</scope>
    <source>
        <strain evidence="15 16">SYSU G05006</strain>
    </source>
</reference>
<dbReference type="EMBL" id="JAHZUY010000008">
    <property type="protein sequence ID" value="MBW8268977.1"/>
    <property type="molecule type" value="Genomic_DNA"/>
</dbReference>
<dbReference type="PANTHER" id="PTHR30529:SF1">
    <property type="entry name" value="CYTOCHROME B561 HOMOLOG 2"/>
    <property type="match status" value="1"/>
</dbReference>
<organism evidence="15 16">
    <name type="scientific">Caldovatus aquaticus</name>
    <dbReference type="NCBI Taxonomy" id="2865671"/>
    <lineage>
        <taxon>Bacteria</taxon>
        <taxon>Pseudomonadati</taxon>
        <taxon>Pseudomonadota</taxon>
        <taxon>Alphaproteobacteria</taxon>
        <taxon>Acetobacterales</taxon>
        <taxon>Roseomonadaceae</taxon>
        <taxon>Caldovatus</taxon>
    </lineage>
</organism>
<comment type="subcellular location">
    <subcellularLocation>
        <location evidence="2">Cell membrane</location>
        <topology evidence="2">Multi-pass membrane protein</topology>
    </subcellularLocation>
</comment>
<keyword evidence="6 13" id="KW-0812">Transmembrane</keyword>
<protein>
    <submittedName>
        <fullName evidence="15">Cytochrome b/b6 domain-containing protein</fullName>
    </submittedName>
</protein>
<keyword evidence="7" id="KW-0479">Metal-binding</keyword>
<evidence type="ECO:0000256" key="5">
    <source>
        <dbReference type="ARBA" id="ARBA00022617"/>
    </source>
</evidence>
<evidence type="ECO:0000256" key="3">
    <source>
        <dbReference type="ARBA" id="ARBA00022448"/>
    </source>
</evidence>
<evidence type="ECO:0000256" key="9">
    <source>
        <dbReference type="ARBA" id="ARBA00022989"/>
    </source>
</evidence>
<feature type="transmembrane region" description="Helical" evidence="13">
    <location>
        <begin position="94"/>
        <end position="114"/>
    </location>
</feature>
<dbReference type="PANTHER" id="PTHR30529">
    <property type="entry name" value="CYTOCHROME B561"/>
    <property type="match status" value="1"/>
</dbReference>
<dbReference type="Pfam" id="PF01292">
    <property type="entry name" value="Ni_hydr_CYTB"/>
    <property type="match status" value="1"/>
</dbReference>
<name>A0ABS7F032_9PROT</name>
<dbReference type="Gene3D" id="1.20.950.20">
    <property type="entry name" value="Transmembrane di-heme cytochromes, Chain C"/>
    <property type="match status" value="1"/>
</dbReference>
<sequence length="185" mass="19813">MAPRYSRLSIALHWTMAAAIGLAWVLGQVMDEVGRGLLQVTLSGSHALIGLAVLALVLPRALARRWPRPAGPAAAEPVPTGPAWEERLAPAVHLALYALMLLLPLTGLLAAMAGRRPLPVLGLFEIPTPLAPLGLRRSLKEVHEVLSNAMLGLVALHVLATLWHALVRRDDVAARMIPALARHGR</sequence>
<keyword evidence="5" id="KW-0349">Heme</keyword>
<evidence type="ECO:0000256" key="2">
    <source>
        <dbReference type="ARBA" id="ARBA00004651"/>
    </source>
</evidence>
<comment type="cofactor">
    <cofactor evidence="1">
        <name>heme b</name>
        <dbReference type="ChEBI" id="CHEBI:60344"/>
    </cofactor>
</comment>
<keyword evidence="8" id="KW-0249">Electron transport</keyword>
<evidence type="ECO:0000256" key="4">
    <source>
        <dbReference type="ARBA" id="ARBA00022475"/>
    </source>
</evidence>
<keyword evidence="10" id="KW-0408">Iron</keyword>
<dbReference type="Proteomes" id="UP001519924">
    <property type="component" value="Unassembled WGS sequence"/>
</dbReference>
<feature type="transmembrane region" description="Helical" evidence="13">
    <location>
        <begin position="145"/>
        <end position="166"/>
    </location>
</feature>
<evidence type="ECO:0000313" key="15">
    <source>
        <dbReference type="EMBL" id="MBW8268977.1"/>
    </source>
</evidence>
<evidence type="ECO:0000256" key="12">
    <source>
        <dbReference type="ARBA" id="ARBA00037975"/>
    </source>
</evidence>
<dbReference type="InterPro" id="IPR016174">
    <property type="entry name" value="Di-haem_cyt_TM"/>
</dbReference>
<evidence type="ECO:0000256" key="1">
    <source>
        <dbReference type="ARBA" id="ARBA00001970"/>
    </source>
</evidence>
<evidence type="ECO:0000256" key="11">
    <source>
        <dbReference type="ARBA" id="ARBA00023136"/>
    </source>
</evidence>
<keyword evidence="3" id="KW-0813">Transport</keyword>
<dbReference type="InterPro" id="IPR052168">
    <property type="entry name" value="Cytochrome_b561_oxidase"/>
</dbReference>